<dbReference type="Proteomes" id="UP000238261">
    <property type="component" value="Unassembled WGS sequence"/>
</dbReference>
<dbReference type="Pfam" id="PF01764">
    <property type="entry name" value="Lipase_3"/>
    <property type="match status" value="1"/>
</dbReference>
<dbReference type="OrthoDB" id="5522031at2"/>
<keyword evidence="7" id="KW-1185">Reference proteome</keyword>
<reference evidence="7" key="1">
    <citation type="submission" date="2016-08" db="EMBL/GenBank/DDBJ databases">
        <authorList>
            <person name="Merda D."/>
            <person name="Briand M."/>
            <person name="Taghouti G."/>
            <person name="Carrere S."/>
            <person name="Gouzy J."/>
            <person name="Portier P."/>
            <person name="Jacques M.-A."/>
            <person name="Fischer-Le Saux M."/>
        </authorList>
    </citation>
    <scope>NUCLEOTIDE SEQUENCE [LARGE SCALE GENOMIC DNA]</scope>
    <source>
        <strain evidence="7">CFBP1156</strain>
    </source>
</reference>
<dbReference type="InterPro" id="IPR002921">
    <property type="entry name" value="Fungal_lipase-type"/>
</dbReference>
<accession>A0A2S7EXK2</accession>
<dbReference type="Gene3D" id="3.40.50.1820">
    <property type="entry name" value="alpha/beta hydrolase"/>
    <property type="match status" value="1"/>
</dbReference>
<evidence type="ECO:0000259" key="5">
    <source>
        <dbReference type="Pfam" id="PF01764"/>
    </source>
</evidence>
<proteinExistence type="predicted"/>
<dbReference type="AlphaFoldDB" id="A0A2S7EXK2"/>
<organism evidence="6 7">
    <name type="scientific">Xanthomonas hyacinthi</name>
    <dbReference type="NCBI Taxonomy" id="56455"/>
    <lineage>
        <taxon>Bacteria</taxon>
        <taxon>Pseudomonadati</taxon>
        <taxon>Pseudomonadota</taxon>
        <taxon>Gammaproteobacteria</taxon>
        <taxon>Lysobacterales</taxon>
        <taxon>Lysobacteraceae</taxon>
        <taxon>Xanthomonas</taxon>
    </lineage>
</organism>
<evidence type="ECO:0000256" key="4">
    <source>
        <dbReference type="ARBA" id="ARBA00023098"/>
    </source>
</evidence>
<sequence>MSLPRLLPAAAASVESGAPAARAHACAAVSTRHALECAGAVASLVPAPIRRVRAAPRSVKACVAQSSAVRRLHIDAPSADLASAIAQVDGESAQSPGQDPQLELRCRVVLECMRACAGEAYTVDLAAVPDIGRLRFDAPMSTHRLKLWEGSTDDTVVVALGFSGTRLDDANDLLCDVRSQIAQPHVNTFDARLPTLGKVGAGWQEWWQSEARQPRRDGAVMKQVLTRYSELARDSGKALSISLSGHSLGAAAATIAGFDIAHFLRAAGASGKVSVYAFNPPRLGQAGIETLYVDTLRSEKSSLRFTLRQFARALDPVQSTPLFMHHPHWHHDAGADSDRAGSVSGDRFAQFVTCIDSPASSVNPAENHELLPWRDYFLSTIEQAELQRIFAPVQVPPASAEGSRVSRWKPFNPVSAAS</sequence>
<keyword evidence="3" id="KW-0442">Lipid degradation</keyword>
<name>A0A2S7EXK2_9XANT</name>
<keyword evidence="4" id="KW-0443">Lipid metabolism</keyword>
<evidence type="ECO:0000256" key="2">
    <source>
        <dbReference type="ARBA" id="ARBA00022946"/>
    </source>
</evidence>
<dbReference type="GO" id="GO:0016042">
    <property type="term" value="P:lipid catabolic process"/>
    <property type="evidence" value="ECO:0007669"/>
    <property type="project" value="UniProtKB-KW"/>
</dbReference>
<evidence type="ECO:0000313" key="6">
    <source>
        <dbReference type="EMBL" id="PPU97878.1"/>
    </source>
</evidence>
<gene>
    <name evidence="6" type="ORF">XhyaCFBP1156_08845</name>
</gene>
<keyword evidence="2" id="KW-0809">Transit peptide</keyword>
<dbReference type="EMBL" id="MDEG01000006">
    <property type="protein sequence ID" value="PPU97878.1"/>
    <property type="molecule type" value="Genomic_DNA"/>
</dbReference>
<dbReference type="PANTHER" id="PTHR31403:SF7">
    <property type="entry name" value="PHOSPHOLIPASE A1-IGAMMA3, CHLOROPLASTIC"/>
    <property type="match status" value="1"/>
</dbReference>
<dbReference type="NCBIfam" id="NF041407">
    <property type="entry name" value="XopAP"/>
    <property type="match status" value="1"/>
</dbReference>
<keyword evidence="1" id="KW-0378">Hydrolase</keyword>
<dbReference type="GO" id="GO:0004620">
    <property type="term" value="F:phospholipase activity"/>
    <property type="evidence" value="ECO:0007669"/>
    <property type="project" value="UniProtKB-ARBA"/>
</dbReference>
<dbReference type="PANTHER" id="PTHR31403">
    <property type="entry name" value="PHOSPHOLIPASE A1-IBETA2, CHLOROPLASTIC"/>
    <property type="match status" value="1"/>
</dbReference>
<evidence type="ECO:0000313" key="7">
    <source>
        <dbReference type="Proteomes" id="UP000238261"/>
    </source>
</evidence>
<feature type="domain" description="Fungal lipase-type" evidence="5">
    <location>
        <begin position="163"/>
        <end position="306"/>
    </location>
</feature>
<dbReference type="InterPro" id="IPR029058">
    <property type="entry name" value="AB_hydrolase_fold"/>
</dbReference>
<comment type="caution">
    <text evidence="6">The sequence shown here is derived from an EMBL/GenBank/DDBJ whole genome shotgun (WGS) entry which is preliminary data.</text>
</comment>
<protein>
    <submittedName>
        <fullName evidence="6">Lipase</fullName>
    </submittedName>
</protein>
<evidence type="ECO:0000256" key="1">
    <source>
        <dbReference type="ARBA" id="ARBA00022801"/>
    </source>
</evidence>
<evidence type="ECO:0000256" key="3">
    <source>
        <dbReference type="ARBA" id="ARBA00022963"/>
    </source>
</evidence>
<dbReference type="SUPFAM" id="SSF53474">
    <property type="entry name" value="alpha/beta-Hydrolases"/>
    <property type="match status" value="1"/>
</dbReference>